<comment type="caution">
    <text evidence="1">The sequence shown here is derived from an EMBL/GenBank/DDBJ whole genome shotgun (WGS) entry which is preliminary data.</text>
</comment>
<dbReference type="EMBL" id="MWML01000719">
    <property type="protein sequence ID" value="TCG02815.1"/>
    <property type="molecule type" value="Genomic_DNA"/>
</dbReference>
<evidence type="ECO:0000313" key="2">
    <source>
        <dbReference type="Proteomes" id="UP000294200"/>
    </source>
</evidence>
<accession>A0A4R0X384</accession>
<reference evidence="1 2" key="1">
    <citation type="submission" date="2017-02" db="EMBL/GenBank/DDBJ databases">
        <title>Paraburkholderia sophoroidis sp. nov. and Paraburkholderia steynii sp. nov. rhizobial symbionts of the fynbos legume Hypocalyptus sophoroides.</title>
        <authorList>
            <person name="Steenkamp E.T."/>
            <person name="Beukes C.W."/>
            <person name="Van Zyl E."/>
            <person name="Avontuur J."/>
            <person name="Chan W.Y."/>
            <person name="Hassen A."/>
            <person name="Palmer M."/>
            <person name="Mthombeni L."/>
            <person name="Phalane F."/>
            <person name="Sereme K."/>
            <person name="Venter S.N."/>
        </authorList>
    </citation>
    <scope>NUCLEOTIDE SEQUENCE [LARGE SCALE GENOMIC DNA]</scope>
    <source>
        <strain evidence="1 2">HC1.1ba</strain>
    </source>
</reference>
<keyword evidence="2" id="KW-1185">Reference proteome</keyword>
<evidence type="ECO:0000313" key="1">
    <source>
        <dbReference type="EMBL" id="TCG02815.1"/>
    </source>
</evidence>
<gene>
    <name evidence="1" type="ORF">BZM27_53040</name>
</gene>
<feature type="non-terminal residue" evidence="1">
    <location>
        <position position="90"/>
    </location>
</feature>
<proteinExistence type="predicted"/>
<dbReference type="AlphaFoldDB" id="A0A4R0X384"/>
<dbReference type="Proteomes" id="UP000294200">
    <property type="component" value="Unassembled WGS sequence"/>
</dbReference>
<name>A0A4R0X384_9BURK</name>
<protein>
    <submittedName>
        <fullName evidence="1">Uncharacterized protein</fullName>
    </submittedName>
</protein>
<sequence length="90" mass="10250">MYRQGRVLDSVEIGDTASIDNLRDTRLKDLVEWAFNEVGGDTDPGLLFECWLMCVEIVRDRRWPQAQVVRKESRAPTSPVERLAADAVCL</sequence>
<organism evidence="1 2">
    <name type="scientific">Paraburkholderia steynii</name>
    <dbReference type="NCBI Taxonomy" id="1245441"/>
    <lineage>
        <taxon>Bacteria</taxon>
        <taxon>Pseudomonadati</taxon>
        <taxon>Pseudomonadota</taxon>
        <taxon>Betaproteobacteria</taxon>
        <taxon>Burkholderiales</taxon>
        <taxon>Burkholderiaceae</taxon>
        <taxon>Paraburkholderia</taxon>
    </lineage>
</organism>